<evidence type="ECO:0000313" key="1">
    <source>
        <dbReference type="EMBL" id="GAI23394.1"/>
    </source>
</evidence>
<proteinExistence type="predicted"/>
<dbReference type="EMBL" id="BARV01022734">
    <property type="protein sequence ID" value="GAI23394.1"/>
    <property type="molecule type" value="Genomic_DNA"/>
</dbReference>
<accession>X1NXJ7</accession>
<organism evidence="1">
    <name type="scientific">marine sediment metagenome</name>
    <dbReference type="NCBI Taxonomy" id="412755"/>
    <lineage>
        <taxon>unclassified sequences</taxon>
        <taxon>metagenomes</taxon>
        <taxon>ecological metagenomes</taxon>
    </lineage>
</organism>
<sequence>MRLIAQGTDLGELEMVEDMIPEGAQIRFVGFLSAPLHLGELAAVWQILEGHTMDELYQMSGSPRLKFKEEAK</sequence>
<comment type="caution">
    <text evidence="1">The sequence shown here is derived from an EMBL/GenBank/DDBJ whole genome shotgun (WGS) entry which is preliminary data.</text>
</comment>
<protein>
    <submittedName>
        <fullName evidence="1">Uncharacterized protein</fullName>
    </submittedName>
</protein>
<reference evidence="1" key="1">
    <citation type="journal article" date="2014" name="Front. Microbiol.">
        <title>High frequency of phylogenetically diverse reductive dehalogenase-homologous genes in deep subseafloor sedimentary metagenomes.</title>
        <authorList>
            <person name="Kawai M."/>
            <person name="Futagami T."/>
            <person name="Toyoda A."/>
            <person name="Takaki Y."/>
            <person name="Nishi S."/>
            <person name="Hori S."/>
            <person name="Arai W."/>
            <person name="Tsubouchi T."/>
            <person name="Morono Y."/>
            <person name="Uchiyama I."/>
            <person name="Ito T."/>
            <person name="Fujiyama A."/>
            <person name="Inagaki F."/>
            <person name="Takami H."/>
        </authorList>
    </citation>
    <scope>NUCLEOTIDE SEQUENCE</scope>
    <source>
        <strain evidence="1">Expedition CK06-06</strain>
    </source>
</reference>
<name>X1NXJ7_9ZZZZ</name>
<gene>
    <name evidence="1" type="ORF">S06H3_37415</name>
</gene>
<dbReference type="AlphaFoldDB" id="X1NXJ7"/>